<sequence>MASRRFAAEDEYILPYTFPDEEHRCEDPVQREDQKTKVRAMYEQARKVMYRQAIAEIFDYLVRGEWIHSAERASAHPAYRRFMGKGSYNGGVPTSYYPEFFAIQAIFPQDRDDPDIHVAVRNLYDTVSRHWGMKATPGIPFFPRLQDSDRELRLLVGNHPIRSKTVGRSDPGPFLTTPLASRPSPRPEVQESGFQNTQDRIIVSPSAPITSSNSARPAPNTPSGISPYVEDLNNKFLEKEQRITDLERKLKEKEQELKDKDFQMNNLGYKQRYEQAQEQKMEAQRALRDTRQRCRELEMLVNKYEEKSKQLKHQLLLSQENNTRSLTAALQAQGHLGLGQQQLDKSLSLLSEPIDEFHATAEDSGFAAHDGQRVNKRARET</sequence>
<organism evidence="3 4">
    <name type="scientific">Fusarium tjaetaba</name>
    <dbReference type="NCBI Taxonomy" id="1567544"/>
    <lineage>
        <taxon>Eukaryota</taxon>
        <taxon>Fungi</taxon>
        <taxon>Dikarya</taxon>
        <taxon>Ascomycota</taxon>
        <taxon>Pezizomycotina</taxon>
        <taxon>Sordariomycetes</taxon>
        <taxon>Hypocreomycetidae</taxon>
        <taxon>Hypocreales</taxon>
        <taxon>Nectriaceae</taxon>
        <taxon>Fusarium</taxon>
        <taxon>Fusarium fujikuroi species complex</taxon>
    </lineage>
</organism>
<evidence type="ECO:0000256" key="2">
    <source>
        <dbReference type="SAM" id="MobiDB-lite"/>
    </source>
</evidence>
<feature type="coiled-coil region" evidence="1">
    <location>
        <begin position="229"/>
        <end position="321"/>
    </location>
</feature>
<evidence type="ECO:0000313" key="4">
    <source>
        <dbReference type="Proteomes" id="UP000530670"/>
    </source>
</evidence>
<feature type="compositionally biased region" description="Basic and acidic residues" evidence="2">
    <location>
        <begin position="370"/>
        <end position="381"/>
    </location>
</feature>
<comment type="caution">
    <text evidence="3">The sequence shown here is derived from an EMBL/GenBank/DDBJ whole genome shotgun (WGS) entry which is preliminary data.</text>
</comment>
<proteinExistence type="predicted"/>
<dbReference type="Proteomes" id="UP000530670">
    <property type="component" value="Unassembled WGS sequence"/>
</dbReference>
<dbReference type="SUPFAM" id="SSF57997">
    <property type="entry name" value="Tropomyosin"/>
    <property type="match status" value="1"/>
</dbReference>
<feature type="region of interest" description="Disordered" evidence="2">
    <location>
        <begin position="359"/>
        <end position="381"/>
    </location>
</feature>
<protein>
    <submittedName>
        <fullName evidence="3">Uncharacterized protein</fullName>
    </submittedName>
</protein>
<accession>A0A8H5VWI7</accession>
<dbReference type="RefSeq" id="XP_037207082.1">
    <property type="nucleotide sequence ID" value="XM_037352377.1"/>
</dbReference>
<reference evidence="3 4" key="1">
    <citation type="submission" date="2020-05" db="EMBL/GenBank/DDBJ databases">
        <title>Identification and distribution of gene clusters putatively required for synthesis of sphingolipid metabolism inhibitors in phylogenetically diverse species of the filamentous fungus Fusarium.</title>
        <authorList>
            <person name="Kim H.-S."/>
            <person name="Busman M."/>
            <person name="Brown D.W."/>
            <person name="Divon H."/>
            <person name="Uhlig S."/>
            <person name="Proctor R.H."/>
        </authorList>
    </citation>
    <scope>NUCLEOTIDE SEQUENCE [LARGE SCALE GENOMIC DNA]</scope>
    <source>
        <strain evidence="3 4">NRRL 66243</strain>
    </source>
</reference>
<evidence type="ECO:0000256" key="1">
    <source>
        <dbReference type="SAM" id="Coils"/>
    </source>
</evidence>
<keyword evidence="4" id="KW-1185">Reference proteome</keyword>
<gene>
    <name evidence="3" type="ORF">FTJAE_5828</name>
</gene>
<dbReference type="GeneID" id="59304647"/>
<feature type="region of interest" description="Disordered" evidence="2">
    <location>
        <begin position="162"/>
        <end position="229"/>
    </location>
</feature>
<dbReference type="Gene3D" id="1.20.5.490">
    <property type="entry name" value="Single helix bin"/>
    <property type="match status" value="1"/>
</dbReference>
<keyword evidence="1" id="KW-0175">Coiled coil</keyword>
<evidence type="ECO:0000313" key="3">
    <source>
        <dbReference type="EMBL" id="KAF5636995.1"/>
    </source>
</evidence>
<dbReference type="OrthoDB" id="5088055at2759"/>
<dbReference type="AlphaFoldDB" id="A0A8H5VWI7"/>
<name>A0A8H5VWI7_9HYPO</name>
<dbReference type="EMBL" id="JAAQRI010000111">
    <property type="protein sequence ID" value="KAF5636995.1"/>
    <property type="molecule type" value="Genomic_DNA"/>
</dbReference>